<dbReference type="EMBL" id="REFC01000013">
    <property type="protein sequence ID" value="RMA58849.1"/>
    <property type="molecule type" value="Genomic_DNA"/>
</dbReference>
<keyword evidence="3" id="KW-1185">Reference proteome</keyword>
<dbReference type="AlphaFoldDB" id="A0A3L9YI16"/>
<gene>
    <name evidence="2" type="ORF">BXY75_2228</name>
</gene>
<accession>A0A3L9YI16</accession>
<feature type="domain" description="Bacteriophage CI repressor N-terminal" evidence="1">
    <location>
        <begin position="1"/>
        <end position="57"/>
    </location>
</feature>
<dbReference type="InterPro" id="IPR010744">
    <property type="entry name" value="Phage_CI_N"/>
</dbReference>
<protein>
    <submittedName>
        <fullName evidence="2">Bacteriophage CI repressor-like protein</fullName>
    </submittedName>
</protein>
<dbReference type="Pfam" id="PF07022">
    <property type="entry name" value="Phage_CI_repr"/>
    <property type="match status" value="1"/>
</dbReference>
<dbReference type="InterPro" id="IPR010982">
    <property type="entry name" value="Lambda_DNA-bd_dom_sf"/>
</dbReference>
<proteinExistence type="predicted"/>
<dbReference type="GO" id="GO:0003677">
    <property type="term" value="F:DNA binding"/>
    <property type="evidence" value="ECO:0007669"/>
    <property type="project" value="InterPro"/>
</dbReference>
<evidence type="ECO:0000313" key="3">
    <source>
        <dbReference type="Proteomes" id="UP000271339"/>
    </source>
</evidence>
<evidence type="ECO:0000313" key="2">
    <source>
        <dbReference type="EMBL" id="RMA58849.1"/>
    </source>
</evidence>
<comment type="caution">
    <text evidence="2">The sequence shown here is derived from an EMBL/GenBank/DDBJ whole genome shotgun (WGS) entry which is preliminary data.</text>
</comment>
<evidence type="ECO:0000259" key="1">
    <source>
        <dbReference type="Pfam" id="PF07022"/>
    </source>
</evidence>
<sequence length="184" mass="21328">MKQELNITKDKDLCKILEIKHNTLSTWKKRDTVDFSKVLLLCEEYNLDLNYIFFEEDLKTEDGVYPSNSKVNSTFQNSLQPLFKTKLVNTNRNISVFVNTFSEKNNTNVTEIIIGQQISLKKILEDTLYLIPCIDGELYLDKLYIIINSSIKTSSYSLKNNKGEIGLIEIESIWLVLNKSYLII</sequence>
<name>A0A3L9YI16_9FLAO</name>
<reference evidence="2 3" key="1">
    <citation type="submission" date="2018-10" db="EMBL/GenBank/DDBJ databases">
        <title>Genomic Encyclopedia of Archaeal and Bacterial Type Strains, Phase II (KMG-II): from individual species to whole genera.</title>
        <authorList>
            <person name="Goeker M."/>
        </authorList>
    </citation>
    <scope>NUCLEOTIDE SEQUENCE [LARGE SCALE GENOMIC DNA]</scope>
    <source>
        <strain evidence="2 3">DSM 23424</strain>
    </source>
</reference>
<dbReference type="Gene3D" id="1.10.260.40">
    <property type="entry name" value="lambda repressor-like DNA-binding domains"/>
    <property type="match status" value="1"/>
</dbReference>
<dbReference type="Proteomes" id="UP000271339">
    <property type="component" value="Unassembled WGS sequence"/>
</dbReference>
<dbReference type="RefSeq" id="WP_170152881.1">
    <property type="nucleotide sequence ID" value="NZ_REFC01000013.1"/>
</dbReference>
<dbReference type="GO" id="GO:0045892">
    <property type="term" value="P:negative regulation of DNA-templated transcription"/>
    <property type="evidence" value="ECO:0007669"/>
    <property type="project" value="InterPro"/>
</dbReference>
<organism evidence="2 3">
    <name type="scientific">Ulvibacter antarcticus</name>
    <dbReference type="NCBI Taxonomy" id="442714"/>
    <lineage>
        <taxon>Bacteria</taxon>
        <taxon>Pseudomonadati</taxon>
        <taxon>Bacteroidota</taxon>
        <taxon>Flavobacteriia</taxon>
        <taxon>Flavobacteriales</taxon>
        <taxon>Flavobacteriaceae</taxon>
        <taxon>Ulvibacter</taxon>
    </lineage>
</organism>